<feature type="region of interest" description="Disordered" evidence="3">
    <location>
        <begin position="1"/>
        <end position="81"/>
    </location>
</feature>
<proteinExistence type="predicted"/>
<dbReference type="InterPro" id="IPR040389">
    <property type="entry name" value="SMR"/>
</dbReference>
<dbReference type="EMBL" id="JACGWL010000002">
    <property type="protein sequence ID" value="KAK4407404.1"/>
    <property type="molecule type" value="Genomic_DNA"/>
</dbReference>
<organism evidence="4 5">
    <name type="scientific">Sesamum angolense</name>
    <dbReference type="NCBI Taxonomy" id="2727404"/>
    <lineage>
        <taxon>Eukaryota</taxon>
        <taxon>Viridiplantae</taxon>
        <taxon>Streptophyta</taxon>
        <taxon>Embryophyta</taxon>
        <taxon>Tracheophyta</taxon>
        <taxon>Spermatophyta</taxon>
        <taxon>Magnoliopsida</taxon>
        <taxon>eudicotyledons</taxon>
        <taxon>Gunneridae</taxon>
        <taxon>Pentapetalae</taxon>
        <taxon>asterids</taxon>
        <taxon>lamiids</taxon>
        <taxon>Lamiales</taxon>
        <taxon>Pedaliaceae</taxon>
        <taxon>Sesamum</taxon>
    </lineage>
</organism>
<comment type="caution">
    <text evidence="4">The sequence shown here is derived from an EMBL/GenBank/DDBJ whole genome shotgun (WGS) entry which is preliminary data.</text>
</comment>
<sequence>MNPPTMSPSCSRRRRRITRTTTRKPSSRRTLFKKKQQQHNSNLQTSSKNQEPSVVSPATSPTKLPSTDVENVDGISACSTPKGRRYRIPEIKTCPPAPKKRRVFTAAGCNSLRRTPVAFFAHPDIELFFYLALRGIPV</sequence>
<dbReference type="PANTHER" id="PTHR33142:SF8">
    <property type="entry name" value="CYCLIN-DEPENDENT PROTEIN KINASE INHIBITOR SMR9"/>
    <property type="match status" value="1"/>
</dbReference>
<feature type="compositionally biased region" description="Basic residues" evidence="3">
    <location>
        <begin position="11"/>
        <end position="37"/>
    </location>
</feature>
<feature type="compositionally biased region" description="Polar residues" evidence="3">
    <location>
        <begin position="38"/>
        <end position="69"/>
    </location>
</feature>
<dbReference type="GO" id="GO:0004860">
    <property type="term" value="F:protein kinase inhibitor activity"/>
    <property type="evidence" value="ECO:0007669"/>
    <property type="project" value="UniProtKB-KW"/>
</dbReference>
<evidence type="ECO:0000256" key="2">
    <source>
        <dbReference type="ARBA" id="ARBA00023306"/>
    </source>
</evidence>
<evidence type="ECO:0000313" key="4">
    <source>
        <dbReference type="EMBL" id="KAK4407404.1"/>
    </source>
</evidence>
<dbReference type="PANTHER" id="PTHR33142">
    <property type="entry name" value="CYCLIN-DEPENDENT PROTEIN KINASE INHIBITOR SMR13"/>
    <property type="match status" value="1"/>
</dbReference>
<evidence type="ECO:0000256" key="3">
    <source>
        <dbReference type="SAM" id="MobiDB-lite"/>
    </source>
</evidence>
<protein>
    <submittedName>
        <fullName evidence="4">Cyclin-dependent protein kinase inhibitor SMR9</fullName>
    </submittedName>
</protein>
<keyword evidence="5" id="KW-1185">Reference proteome</keyword>
<reference evidence="4" key="2">
    <citation type="journal article" date="2024" name="Plant">
        <title>Genomic evolution and insights into agronomic trait innovations of Sesamum species.</title>
        <authorList>
            <person name="Miao H."/>
            <person name="Wang L."/>
            <person name="Qu L."/>
            <person name="Liu H."/>
            <person name="Sun Y."/>
            <person name="Le M."/>
            <person name="Wang Q."/>
            <person name="Wei S."/>
            <person name="Zheng Y."/>
            <person name="Lin W."/>
            <person name="Duan Y."/>
            <person name="Cao H."/>
            <person name="Xiong S."/>
            <person name="Wang X."/>
            <person name="Wei L."/>
            <person name="Li C."/>
            <person name="Ma Q."/>
            <person name="Ju M."/>
            <person name="Zhao R."/>
            <person name="Li G."/>
            <person name="Mu C."/>
            <person name="Tian Q."/>
            <person name="Mei H."/>
            <person name="Zhang T."/>
            <person name="Gao T."/>
            <person name="Zhang H."/>
        </authorList>
    </citation>
    <scope>NUCLEOTIDE SEQUENCE</scope>
    <source>
        <strain evidence="4">K16</strain>
    </source>
</reference>
<name>A0AAE2C374_9LAMI</name>
<keyword evidence="2" id="KW-0131">Cell cycle</keyword>
<dbReference type="GO" id="GO:0032875">
    <property type="term" value="P:regulation of DNA endoreduplication"/>
    <property type="evidence" value="ECO:0007669"/>
    <property type="project" value="InterPro"/>
</dbReference>
<dbReference type="AlphaFoldDB" id="A0AAE2C374"/>
<evidence type="ECO:0000256" key="1">
    <source>
        <dbReference type="ARBA" id="ARBA00023013"/>
    </source>
</evidence>
<keyword evidence="1 4" id="KW-0649">Protein kinase inhibitor</keyword>
<dbReference type="GO" id="GO:0005634">
    <property type="term" value="C:nucleus"/>
    <property type="evidence" value="ECO:0007669"/>
    <property type="project" value="TreeGrafter"/>
</dbReference>
<gene>
    <name evidence="4" type="ORF">Sango_0321400</name>
</gene>
<accession>A0AAE2C374</accession>
<reference evidence="4" key="1">
    <citation type="submission" date="2020-06" db="EMBL/GenBank/DDBJ databases">
        <authorList>
            <person name="Li T."/>
            <person name="Hu X."/>
            <person name="Zhang T."/>
            <person name="Song X."/>
            <person name="Zhang H."/>
            <person name="Dai N."/>
            <person name="Sheng W."/>
            <person name="Hou X."/>
            <person name="Wei L."/>
        </authorList>
    </citation>
    <scope>NUCLEOTIDE SEQUENCE</scope>
    <source>
        <strain evidence="4">K16</strain>
        <tissue evidence="4">Leaf</tissue>
    </source>
</reference>
<dbReference type="Proteomes" id="UP001289374">
    <property type="component" value="Unassembled WGS sequence"/>
</dbReference>
<evidence type="ECO:0000313" key="5">
    <source>
        <dbReference type="Proteomes" id="UP001289374"/>
    </source>
</evidence>